<dbReference type="EMBL" id="LR796214">
    <property type="protein sequence ID" value="CAB4127706.1"/>
    <property type="molecule type" value="Genomic_DNA"/>
</dbReference>
<accession>A0A6J5L313</accession>
<evidence type="ECO:0000313" key="1">
    <source>
        <dbReference type="EMBL" id="CAB4127706.1"/>
    </source>
</evidence>
<name>A0A6J5L313_9CAUD</name>
<protein>
    <submittedName>
        <fullName evidence="1">Uncharacterized protein</fullName>
    </submittedName>
</protein>
<organism evidence="1">
    <name type="scientific">uncultured Caudovirales phage</name>
    <dbReference type="NCBI Taxonomy" id="2100421"/>
    <lineage>
        <taxon>Viruses</taxon>
        <taxon>Duplodnaviria</taxon>
        <taxon>Heunggongvirae</taxon>
        <taxon>Uroviricota</taxon>
        <taxon>Caudoviricetes</taxon>
        <taxon>Peduoviridae</taxon>
        <taxon>Maltschvirus</taxon>
        <taxon>Maltschvirus maltsch</taxon>
    </lineage>
</organism>
<proteinExistence type="predicted"/>
<gene>
    <name evidence="1" type="ORF">UFOVP93_44</name>
</gene>
<reference evidence="1" key="1">
    <citation type="submission" date="2020-04" db="EMBL/GenBank/DDBJ databases">
        <authorList>
            <person name="Chiriac C."/>
            <person name="Salcher M."/>
            <person name="Ghai R."/>
            <person name="Kavagutti S V."/>
        </authorList>
    </citation>
    <scope>NUCLEOTIDE SEQUENCE</scope>
</reference>
<sequence>MITPYISQQPVDDFGLIFPSLKYSVSLAETTDTTLTIPGAAPKYKALMKTSYNGVVWVALNATAAVPAGDTLAAVSSELLDSNPLCREVKAGDVLHFYTETANTIVSVVLYAIGTNN</sequence>